<sequence>MAIDAIERGGEASVRVREVSDATGVSFASLYHFFGSREGLVEEALAEIYVRSIRDFNIDIGERIARCESADDFYRTVSGLSLESYSPDRSALRFQRLSVLGGVAGRPNLAVRVASAQDASNRALAGILAEPQRRGWIHPDVDLITLAAWTAGLTLGRVLIELDPLGTNGAAWNEMSIATLIALAKGDLLR</sequence>
<feature type="domain" description="HTH tetR-type" evidence="2">
    <location>
        <begin position="1"/>
        <end position="52"/>
    </location>
</feature>
<dbReference type="GO" id="GO:0003677">
    <property type="term" value="F:DNA binding"/>
    <property type="evidence" value="ECO:0007669"/>
    <property type="project" value="UniProtKB-KW"/>
</dbReference>
<name>A0A6J6RGD1_9ZZZZ</name>
<dbReference type="EMBL" id="CAFBQP010000005">
    <property type="protein sequence ID" value="CAB5053107.1"/>
    <property type="molecule type" value="Genomic_DNA"/>
</dbReference>
<gene>
    <name evidence="3" type="ORF">UFOPK2602_01878</name>
    <name evidence="4" type="ORF">UFOPK2806_02621</name>
    <name evidence="5" type="ORF">UFOPK4306_00203</name>
</gene>
<evidence type="ECO:0000256" key="1">
    <source>
        <dbReference type="ARBA" id="ARBA00023125"/>
    </source>
</evidence>
<organism evidence="3">
    <name type="scientific">freshwater metagenome</name>
    <dbReference type="NCBI Taxonomy" id="449393"/>
    <lineage>
        <taxon>unclassified sequences</taxon>
        <taxon>metagenomes</taxon>
        <taxon>ecological metagenomes</taxon>
    </lineage>
</organism>
<dbReference type="Pfam" id="PF00440">
    <property type="entry name" value="TetR_N"/>
    <property type="match status" value="1"/>
</dbReference>
<accession>A0A6J6RGD1</accession>
<dbReference type="SUPFAM" id="SSF48498">
    <property type="entry name" value="Tetracyclin repressor-like, C-terminal domain"/>
    <property type="match status" value="1"/>
</dbReference>
<evidence type="ECO:0000313" key="3">
    <source>
        <dbReference type="EMBL" id="CAB4723040.1"/>
    </source>
</evidence>
<reference evidence="3" key="1">
    <citation type="submission" date="2020-05" db="EMBL/GenBank/DDBJ databases">
        <authorList>
            <person name="Chiriac C."/>
            <person name="Salcher M."/>
            <person name="Ghai R."/>
            <person name="Kavagutti S V."/>
        </authorList>
    </citation>
    <scope>NUCLEOTIDE SEQUENCE</scope>
</reference>
<evidence type="ECO:0000259" key="2">
    <source>
        <dbReference type="PROSITE" id="PS50977"/>
    </source>
</evidence>
<dbReference type="EMBL" id="CAEZYY010000071">
    <property type="protein sequence ID" value="CAB4774368.1"/>
    <property type="molecule type" value="Genomic_DNA"/>
</dbReference>
<dbReference type="InterPro" id="IPR001647">
    <property type="entry name" value="HTH_TetR"/>
</dbReference>
<protein>
    <submittedName>
        <fullName evidence="3">Unannotated protein</fullName>
    </submittedName>
</protein>
<dbReference type="InterPro" id="IPR036271">
    <property type="entry name" value="Tet_transcr_reg_TetR-rel_C_sf"/>
</dbReference>
<keyword evidence="1" id="KW-0238">DNA-binding</keyword>
<evidence type="ECO:0000313" key="5">
    <source>
        <dbReference type="EMBL" id="CAB5053107.1"/>
    </source>
</evidence>
<dbReference type="AlphaFoldDB" id="A0A6J6RGD1"/>
<proteinExistence type="predicted"/>
<dbReference type="Gene3D" id="1.10.357.10">
    <property type="entry name" value="Tetracycline Repressor, domain 2"/>
    <property type="match status" value="1"/>
</dbReference>
<dbReference type="SUPFAM" id="SSF46689">
    <property type="entry name" value="Homeodomain-like"/>
    <property type="match status" value="1"/>
</dbReference>
<dbReference type="InterPro" id="IPR009057">
    <property type="entry name" value="Homeodomain-like_sf"/>
</dbReference>
<evidence type="ECO:0000313" key="4">
    <source>
        <dbReference type="EMBL" id="CAB4774368.1"/>
    </source>
</evidence>
<dbReference type="PROSITE" id="PS50977">
    <property type="entry name" value="HTH_TETR_2"/>
    <property type="match status" value="1"/>
</dbReference>
<dbReference type="EMBL" id="CAEZXX010000158">
    <property type="protein sequence ID" value="CAB4723040.1"/>
    <property type="molecule type" value="Genomic_DNA"/>
</dbReference>